<organism evidence="2 3">
    <name type="scientific">Nostoc punctiforme FACHB-252</name>
    <dbReference type="NCBI Taxonomy" id="1357509"/>
    <lineage>
        <taxon>Bacteria</taxon>
        <taxon>Bacillati</taxon>
        <taxon>Cyanobacteriota</taxon>
        <taxon>Cyanophyceae</taxon>
        <taxon>Nostocales</taxon>
        <taxon>Nostocaceae</taxon>
        <taxon>Nostoc</taxon>
    </lineage>
</organism>
<dbReference type="Proteomes" id="UP000606396">
    <property type="component" value="Unassembled WGS sequence"/>
</dbReference>
<protein>
    <submittedName>
        <fullName evidence="2">Uncharacterized protein</fullName>
    </submittedName>
</protein>
<comment type="caution">
    <text evidence="2">The sequence shown here is derived from an EMBL/GenBank/DDBJ whole genome shotgun (WGS) entry which is preliminary data.</text>
</comment>
<gene>
    <name evidence="2" type="ORF">H6G94_15305</name>
</gene>
<keyword evidence="3" id="KW-1185">Reference proteome</keyword>
<keyword evidence="1" id="KW-1133">Transmembrane helix</keyword>
<feature type="transmembrane region" description="Helical" evidence="1">
    <location>
        <begin position="26"/>
        <end position="49"/>
    </location>
</feature>
<name>A0ABR8HAJ4_NOSPU</name>
<feature type="transmembrane region" description="Helical" evidence="1">
    <location>
        <begin position="56"/>
        <end position="79"/>
    </location>
</feature>
<accession>A0ABR8HAJ4</accession>
<reference evidence="2 3" key="1">
    <citation type="journal article" date="2020" name="ISME J.">
        <title>Comparative genomics reveals insights into cyanobacterial evolution and habitat adaptation.</title>
        <authorList>
            <person name="Chen M.Y."/>
            <person name="Teng W.K."/>
            <person name="Zhao L."/>
            <person name="Hu C.X."/>
            <person name="Zhou Y.K."/>
            <person name="Han B.P."/>
            <person name="Song L.R."/>
            <person name="Shu W.S."/>
        </authorList>
    </citation>
    <scope>NUCLEOTIDE SEQUENCE [LARGE SCALE GENOMIC DNA]</scope>
    <source>
        <strain evidence="2 3">FACHB-252</strain>
    </source>
</reference>
<proteinExistence type="predicted"/>
<feature type="transmembrane region" description="Helical" evidence="1">
    <location>
        <begin position="91"/>
        <end position="119"/>
    </location>
</feature>
<evidence type="ECO:0000256" key="1">
    <source>
        <dbReference type="SAM" id="Phobius"/>
    </source>
</evidence>
<dbReference type="RefSeq" id="WP_190950107.1">
    <property type="nucleotide sequence ID" value="NZ_JACJTC010000010.1"/>
</dbReference>
<feature type="transmembrane region" description="Helical" evidence="1">
    <location>
        <begin position="140"/>
        <end position="165"/>
    </location>
</feature>
<evidence type="ECO:0000313" key="2">
    <source>
        <dbReference type="EMBL" id="MBD2612624.1"/>
    </source>
</evidence>
<sequence length="173" mass="19344">MVNKIVTIFEQDHNRPESKEFYWKHFLYSLVWLTVLMLGYGGLGWTLWLDRHFSTIAIAMFILAIAGVRGCILTGFPVWAGLLSLTFGSAWILTGASISSGLLGWAIAIALFWIGIFTLDMALDQSVEHLLLIEFSQTEVFSILTAVCATGAIAGWILPIFLTLIQGMLWNWE</sequence>
<dbReference type="EMBL" id="JACJTC010000010">
    <property type="protein sequence ID" value="MBD2612624.1"/>
    <property type="molecule type" value="Genomic_DNA"/>
</dbReference>
<keyword evidence="1" id="KW-0472">Membrane</keyword>
<keyword evidence="1" id="KW-0812">Transmembrane</keyword>
<evidence type="ECO:0000313" key="3">
    <source>
        <dbReference type="Proteomes" id="UP000606396"/>
    </source>
</evidence>